<dbReference type="Gene3D" id="3.10.100.10">
    <property type="entry name" value="Mannose-Binding Protein A, subunit A"/>
    <property type="match status" value="2"/>
</dbReference>
<feature type="domain" description="Ig-like" evidence="11">
    <location>
        <begin position="63"/>
        <end position="162"/>
    </location>
</feature>
<dbReference type="SUPFAM" id="SSF56436">
    <property type="entry name" value="C-type lectin-like"/>
    <property type="match status" value="2"/>
</dbReference>
<feature type="domain" description="Link" evidence="12">
    <location>
        <begin position="166"/>
        <end position="261"/>
    </location>
</feature>
<keyword evidence="5 9" id="KW-1015">Disulfide bond</keyword>
<dbReference type="PROSITE" id="PS50963">
    <property type="entry name" value="LINK_2"/>
    <property type="match status" value="2"/>
</dbReference>
<dbReference type="GO" id="GO:0010001">
    <property type="term" value="P:glial cell differentiation"/>
    <property type="evidence" value="ECO:0007669"/>
    <property type="project" value="TreeGrafter"/>
</dbReference>
<comment type="subcellular location">
    <subcellularLocation>
        <location evidence="1">Secreted</location>
        <location evidence="1">Extracellular space</location>
        <location evidence="1">Extracellular matrix</location>
    </subcellularLocation>
</comment>
<dbReference type="PRINTS" id="PR01265">
    <property type="entry name" value="LINKMODULE"/>
</dbReference>
<reference evidence="13" key="2">
    <citation type="submission" date="2025-08" db="UniProtKB">
        <authorList>
            <consortium name="Ensembl"/>
        </authorList>
    </citation>
    <scope>IDENTIFICATION</scope>
</reference>
<evidence type="ECO:0000259" key="11">
    <source>
        <dbReference type="PROSITE" id="PS50835"/>
    </source>
</evidence>
<dbReference type="AlphaFoldDB" id="G3PXC4"/>
<feature type="disulfide bond" evidence="9">
    <location>
        <begin position="285"/>
        <end position="354"/>
    </location>
</feature>
<evidence type="ECO:0000256" key="10">
    <source>
        <dbReference type="SAM" id="SignalP"/>
    </source>
</evidence>
<feature type="domain" description="Link" evidence="12">
    <location>
        <begin position="266"/>
        <end position="356"/>
    </location>
</feature>
<keyword evidence="6" id="KW-0373">Hyaluronic acid</keyword>
<dbReference type="GO" id="GO:0007417">
    <property type="term" value="P:central nervous system development"/>
    <property type="evidence" value="ECO:0007669"/>
    <property type="project" value="TreeGrafter"/>
</dbReference>
<dbReference type="FunFam" id="3.10.100.10:FF:000002">
    <property type="entry name" value="Hyaluronan proteoglycan link protein 1"/>
    <property type="match status" value="1"/>
</dbReference>
<keyword evidence="2" id="KW-0964">Secreted</keyword>
<dbReference type="OMA" id="NELHFIG"/>
<dbReference type="SMART" id="SM00406">
    <property type="entry name" value="IGv"/>
    <property type="match status" value="1"/>
</dbReference>
<dbReference type="Pfam" id="PF07686">
    <property type="entry name" value="V-set"/>
    <property type="match status" value="1"/>
</dbReference>
<protein>
    <submittedName>
        <fullName evidence="13">Hyaluronan and proteoglycan link protein 3</fullName>
    </submittedName>
</protein>
<keyword evidence="10" id="KW-0732">Signal</keyword>
<dbReference type="STRING" id="69293.ENSGACP00000022263"/>
<comment type="caution">
    <text evidence="9">Lacks conserved residue(s) required for the propagation of feature annotation.</text>
</comment>
<comment type="similarity">
    <text evidence="8">Belongs to the HAPLN family.</text>
</comment>
<keyword evidence="14" id="KW-1185">Reference proteome</keyword>
<keyword evidence="3" id="KW-0272">Extracellular matrix</keyword>
<evidence type="ECO:0000256" key="4">
    <source>
        <dbReference type="ARBA" id="ARBA00022737"/>
    </source>
</evidence>
<dbReference type="SMART" id="SM00445">
    <property type="entry name" value="LINK"/>
    <property type="match status" value="2"/>
</dbReference>
<keyword evidence="4" id="KW-0677">Repeat</keyword>
<feature type="disulfide bond" evidence="9">
    <location>
        <begin position="310"/>
        <end position="331"/>
    </location>
</feature>
<sequence length="360" mass="39648">MTFGLQAALLLGVQLVLSPAAPTIPSNFFYRDYLNGHGDKGTGFSGVKLQVDSAQPTVFSVRGGNATVPCRFWREPESSSPRRVRVKWSWRPAAGGHETDVLVAVGSRSRGFGAFRGRVQLRREFPGDATLLMTDLLLNDTGSYRCEVVDGLEDRSTSVYLELRGVVFPYQHPGGHYHLSFPAAQQACEEQDSTLATFPQLLRSWKEGLNWCNAGWLADGTVQYPITRPRAPCGGSGHAPGVRSYGRRHLHLHRFDVFCFSSSLQGKVYYLQSSKMNLTDAQQACQEDGAQVAKVGQLYAAWKLTGLDHCDAGWLADGSVRYPISSPRRNCGPPEPGVHSFGFPPPQHKHGVYCYKSGDR</sequence>
<evidence type="ECO:0000256" key="1">
    <source>
        <dbReference type="ARBA" id="ARBA00004498"/>
    </source>
</evidence>
<name>G3PXC4_GASAC</name>
<evidence type="ECO:0000259" key="12">
    <source>
        <dbReference type="PROSITE" id="PS50963"/>
    </source>
</evidence>
<proteinExistence type="inferred from homology"/>
<dbReference type="Proteomes" id="UP000007635">
    <property type="component" value="Chromosome II"/>
</dbReference>
<evidence type="ECO:0000256" key="5">
    <source>
        <dbReference type="ARBA" id="ARBA00023157"/>
    </source>
</evidence>
<dbReference type="InterPro" id="IPR003599">
    <property type="entry name" value="Ig_sub"/>
</dbReference>
<dbReference type="InParanoid" id="G3PXC4"/>
<dbReference type="eggNOG" id="ENOG502QWFF">
    <property type="taxonomic scope" value="Eukaryota"/>
</dbReference>
<dbReference type="InterPro" id="IPR013106">
    <property type="entry name" value="Ig_V-set"/>
</dbReference>
<organism evidence="13 14">
    <name type="scientific">Gasterosteus aculeatus aculeatus</name>
    <name type="common">three-spined stickleback</name>
    <dbReference type="NCBI Taxonomy" id="481459"/>
    <lineage>
        <taxon>Eukaryota</taxon>
        <taxon>Metazoa</taxon>
        <taxon>Chordata</taxon>
        <taxon>Craniata</taxon>
        <taxon>Vertebrata</taxon>
        <taxon>Euteleostomi</taxon>
        <taxon>Actinopterygii</taxon>
        <taxon>Neopterygii</taxon>
        <taxon>Teleostei</taxon>
        <taxon>Neoteleostei</taxon>
        <taxon>Acanthomorphata</taxon>
        <taxon>Eupercaria</taxon>
        <taxon>Perciformes</taxon>
        <taxon>Cottioidei</taxon>
        <taxon>Gasterosteales</taxon>
        <taxon>Gasterosteidae</taxon>
        <taxon>Gasterosteus</taxon>
    </lineage>
</organism>
<dbReference type="GO" id="GO:0007155">
    <property type="term" value="P:cell adhesion"/>
    <property type="evidence" value="ECO:0007669"/>
    <property type="project" value="InterPro"/>
</dbReference>
<dbReference type="PROSITE" id="PS01241">
    <property type="entry name" value="LINK_1"/>
    <property type="match status" value="1"/>
</dbReference>
<dbReference type="GO" id="GO:0002052">
    <property type="term" value="P:positive regulation of neuroblast proliferation"/>
    <property type="evidence" value="ECO:0007669"/>
    <property type="project" value="TreeGrafter"/>
</dbReference>
<dbReference type="GO" id="GO:0045202">
    <property type="term" value="C:synapse"/>
    <property type="evidence" value="ECO:0007669"/>
    <property type="project" value="TreeGrafter"/>
</dbReference>
<evidence type="ECO:0000256" key="7">
    <source>
        <dbReference type="ARBA" id="ARBA00023319"/>
    </source>
</evidence>
<dbReference type="InterPro" id="IPR016186">
    <property type="entry name" value="C-type_lectin-like/link_sf"/>
</dbReference>
<evidence type="ECO:0000256" key="9">
    <source>
        <dbReference type="PROSITE-ProRule" id="PRU00323"/>
    </source>
</evidence>
<feature type="disulfide bond" evidence="9">
    <location>
        <begin position="212"/>
        <end position="233"/>
    </location>
</feature>
<dbReference type="Bgee" id="ENSGACG00000016853">
    <property type="expression patterns" value="Expressed in embryo"/>
</dbReference>
<dbReference type="PANTHER" id="PTHR22804:SF40">
    <property type="entry name" value="HYALURONAN AND PROTEOGLYCAN LINK PROTEIN 3"/>
    <property type="match status" value="1"/>
</dbReference>
<dbReference type="SMART" id="SM00409">
    <property type="entry name" value="IG"/>
    <property type="match status" value="1"/>
</dbReference>
<dbReference type="InterPro" id="IPR013783">
    <property type="entry name" value="Ig-like_fold"/>
</dbReference>
<dbReference type="SUPFAM" id="SSF48726">
    <property type="entry name" value="Immunoglobulin"/>
    <property type="match status" value="1"/>
</dbReference>
<dbReference type="InterPro" id="IPR007110">
    <property type="entry name" value="Ig-like_dom"/>
</dbReference>
<dbReference type="CDD" id="cd03519">
    <property type="entry name" value="Link_domain_HAPLN_module_2"/>
    <property type="match status" value="1"/>
</dbReference>
<dbReference type="CDD" id="cd03518">
    <property type="entry name" value="Link_domain_HAPLN_module_1"/>
    <property type="match status" value="1"/>
</dbReference>
<dbReference type="InterPro" id="IPR050691">
    <property type="entry name" value="Hyaluronan_bind_Proteoglycan"/>
</dbReference>
<dbReference type="InterPro" id="IPR016187">
    <property type="entry name" value="CTDL_fold"/>
</dbReference>
<dbReference type="InterPro" id="IPR036179">
    <property type="entry name" value="Ig-like_dom_sf"/>
</dbReference>
<dbReference type="InterPro" id="IPR000538">
    <property type="entry name" value="Link_dom"/>
</dbReference>
<feature type="signal peptide" evidence="10">
    <location>
        <begin position="1"/>
        <end position="20"/>
    </location>
</feature>
<dbReference type="OrthoDB" id="6431884at2759"/>
<reference evidence="13" key="3">
    <citation type="submission" date="2025-09" db="UniProtKB">
        <authorList>
            <consortium name="Ensembl"/>
        </authorList>
    </citation>
    <scope>IDENTIFICATION</scope>
</reference>
<accession>G3PXC4</accession>
<dbReference type="GO" id="GO:0005540">
    <property type="term" value="F:hyaluronic acid binding"/>
    <property type="evidence" value="ECO:0007669"/>
    <property type="project" value="UniProtKB-KW"/>
</dbReference>
<evidence type="ECO:0000256" key="2">
    <source>
        <dbReference type="ARBA" id="ARBA00022525"/>
    </source>
</evidence>
<reference evidence="13 14" key="1">
    <citation type="journal article" date="2021" name="G3 (Bethesda)">
        <title>Improved contiguity of the threespine stickleback genome using long-read sequencing.</title>
        <authorList>
            <person name="Nath S."/>
            <person name="Shaw D.E."/>
            <person name="White M.A."/>
        </authorList>
    </citation>
    <scope>NUCLEOTIDE SEQUENCE [LARGE SCALE GENOMIC DNA]</scope>
    <source>
        <strain evidence="13 14">Lake Benthic</strain>
    </source>
</reference>
<evidence type="ECO:0000313" key="13">
    <source>
        <dbReference type="Ensembl" id="ENSGACP00000022263.2"/>
    </source>
</evidence>
<dbReference type="FunFam" id="3.10.100.10:FF:000001">
    <property type="entry name" value="Hyaluronan proteoglycan link protein 1"/>
    <property type="match status" value="1"/>
</dbReference>
<dbReference type="PANTHER" id="PTHR22804">
    <property type="entry name" value="AGGRECAN/VERSICAN PROTEOGLYCAN"/>
    <property type="match status" value="1"/>
</dbReference>
<evidence type="ECO:0000256" key="3">
    <source>
        <dbReference type="ARBA" id="ARBA00022530"/>
    </source>
</evidence>
<evidence type="ECO:0000313" key="14">
    <source>
        <dbReference type="Proteomes" id="UP000007635"/>
    </source>
</evidence>
<gene>
    <name evidence="13" type="primary">HAPLN3</name>
</gene>
<dbReference type="Pfam" id="PF00193">
    <property type="entry name" value="Xlink"/>
    <property type="match status" value="2"/>
</dbReference>
<dbReference type="GeneTree" id="ENSGT00940000159628"/>
<dbReference type="GO" id="GO:0001501">
    <property type="term" value="P:skeletal system development"/>
    <property type="evidence" value="ECO:0007669"/>
    <property type="project" value="TreeGrafter"/>
</dbReference>
<dbReference type="Ensembl" id="ENSGACT00000022305.2">
    <property type="protein sequence ID" value="ENSGACP00000022263.2"/>
    <property type="gene ID" value="ENSGACG00000016853.2"/>
</dbReference>
<keyword evidence="7" id="KW-0393">Immunoglobulin domain</keyword>
<feature type="chain" id="PRO_5043994083" evidence="10">
    <location>
        <begin position="21"/>
        <end position="360"/>
    </location>
</feature>
<dbReference type="PROSITE" id="PS50835">
    <property type="entry name" value="IG_LIKE"/>
    <property type="match status" value="1"/>
</dbReference>
<dbReference type="GO" id="GO:0005615">
    <property type="term" value="C:extracellular space"/>
    <property type="evidence" value="ECO:0007669"/>
    <property type="project" value="TreeGrafter"/>
</dbReference>
<evidence type="ECO:0000256" key="8">
    <source>
        <dbReference type="ARBA" id="ARBA00038272"/>
    </source>
</evidence>
<dbReference type="GO" id="GO:0072534">
    <property type="term" value="C:perineuronal net"/>
    <property type="evidence" value="ECO:0007669"/>
    <property type="project" value="TreeGrafter"/>
</dbReference>
<dbReference type="Gene3D" id="2.60.40.10">
    <property type="entry name" value="Immunoglobulins"/>
    <property type="match status" value="1"/>
</dbReference>
<evidence type="ECO:0000256" key="6">
    <source>
        <dbReference type="ARBA" id="ARBA00023290"/>
    </source>
</evidence>